<keyword evidence="1" id="KW-0812">Transmembrane</keyword>
<dbReference type="CDD" id="cd10719">
    <property type="entry name" value="DnaJ_zf"/>
    <property type="match status" value="1"/>
</dbReference>
<name>C5S0K7_9PAST</name>
<keyword evidence="1" id="KW-1133">Transmembrane helix</keyword>
<sequence>MITTEQLSENLLTQIKNIVDGNQAKPNDVQPITQKSEIFNAHLTVNWKFKGEYSDSRVAGGQPCASHFSHLTHFEHETQKYLYDAEHEKSLRQHFLDNLTALHCESLKESDVPYRFHSFTPFSLHETCGSCGGKGKNRCSSCGGSGRQTCSGCGGSGRTFYTVTTYDNRGNANGTRTESRTCPSCSGGKVTCSGCSGRGMVRCSPCEGCGYFTITRAIYAVAVPSYRIGTNARFAKDELETLLNRMGTQFCQNKIAFDEMSFTEIADDQCQFEYDGESFLLEQAFCLKDKTYKIYAFSNPPYPFVKPTIFDDLFSDELAFLKEATSPKGNINKRKAFEFFVRYSGQPALEQSMREIAKHRTATAQILGEKLEQACHGYISSTMAEELSSYLNKIMDKVSPTYSSVIWGLWAIIASISGVIIAEERFEITFSHSPIGTIIGVIVTLLLAYGVVSIVVWLLSSIAVLLAQRKIPKEYRQKMRHKEPFKRTLKILSIATLFGAIYGYATTQNWVPKWNSVPTNWIKAQLQQQKTWFCPLSEKINWQISYCVTQPADAKTKAKTTKPNSK</sequence>
<dbReference type="GO" id="GO:0051082">
    <property type="term" value="F:unfolded protein binding"/>
    <property type="evidence" value="ECO:0007669"/>
    <property type="project" value="InterPro"/>
</dbReference>
<dbReference type="AlphaFoldDB" id="C5S0K7"/>
<proteinExistence type="predicted"/>
<evidence type="ECO:0008006" key="4">
    <source>
        <dbReference type="Google" id="ProtNLM"/>
    </source>
</evidence>
<accession>C5S0K7</accession>
<feature type="transmembrane region" description="Helical" evidence="1">
    <location>
        <begin position="434"/>
        <end position="467"/>
    </location>
</feature>
<organism evidence="2 3">
    <name type="scientific">Actinobacillus minor NM305</name>
    <dbReference type="NCBI Taxonomy" id="637911"/>
    <lineage>
        <taxon>Bacteria</taxon>
        <taxon>Pseudomonadati</taxon>
        <taxon>Pseudomonadota</taxon>
        <taxon>Gammaproteobacteria</taxon>
        <taxon>Pasteurellales</taxon>
        <taxon>Pasteurellaceae</taxon>
        <taxon>Actinobacillus</taxon>
    </lineage>
</organism>
<dbReference type="EMBL" id="ACQL01000069">
    <property type="protein sequence ID" value="EER47440.1"/>
    <property type="molecule type" value="Genomic_DNA"/>
</dbReference>
<gene>
    <name evidence="2" type="ORF">AM305_07163</name>
</gene>
<evidence type="ECO:0000313" key="2">
    <source>
        <dbReference type="EMBL" id="EER47440.1"/>
    </source>
</evidence>
<dbReference type="RefSeq" id="WP_005823205.1">
    <property type="nucleotide sequence ID" value="NZ_ACQL01000069.1"/>
</dbReference>
<dbReference type="InterPro" id="IPR001305">
    <property type="entry name" value="HSP_DnaJ_Cys-rich_dom"/>
</dbReference>
<dbReference type="eggNOG" id="COG0484">
    <property type="taxonomic scope" value="Bacteria"/>
</dbReference>
<reference evidence="2 3" key="1">
    <citation type="journal article" date="2010" name="Vet. Microbiol.">
        <title>Production of haemolysins by strains of the Actinobacillus minor/porcitonsillarum complex.</title>
        <authorList>
            <person name="Arya G."/>
            <person name="Niven D.F."/>
        </authorList>
    </citation>
    <scope>NUCLEOTIDE SEQUENCE [LARGE SCALE GENOMIC DNA]</scope>
    <source>
        <strain evidence="2 3">NM305</strain>
    </source>
</reference>
<feature type="transmembrane region" description="Helical" evidence="1">
    <location>
        <begin position="402"/>
        <end position="422"/>
    </location>
</feature>
<keyword evidence="1" id="KW-0472">Membrane</keyword>
<evidence type="ECO:0000256" key="1">
    <source>
        <dbReference type="SAM" id="Phobius"/>
    </source>
</evidence>
<comment type="caution">
    <text evidence="2">The sequence shown here is derived from an EMBL/GenBank/DDBJ whole genome shotgun (WGS) entry which is preliminary data.</text>
</comment>
<evidence type="ECO:0000313" key="3">
    <source>
        <dbReference type="Proteomes" id="UP000005532"/>
    </source>
</evidence>
<dbReference type="OrthoDB" id="5664677at2"/>
<feature type="transmembrane region" description="Helical" evidence="1">
    <location>
        <begin position="488"/>
        <end position="505"/>
    </location>
</feature>
<dbReference type="Proteomes" id="UP000005532">
    <property type="component" value="Unassembled WGS sequence"/>
</dbReference>
<dbReference type="GO" id="GO:0031072">
    <property type="term" value="F:heat shock protein binding"/>
    <property type="evidence" value="ECO:0007669"/>
    <property type="project" value="InterPro"/>
</dbReference>
<protein>
    <recommendedName>
        <fullName evidence="4">CR-type domain-containing protein</fullName>
    </recommendedName>
</protein>